<evidence type="ECO:0000313" key="1">
    <source>
        <dbReference type="EMBL" id="ONI38059.1"/>
    </source>
</evidence>
<evidence type="ECO:0000313" key="2">
    <source>
        <dbReference type="Proteomes" id="UP000188637"/>
    </source>
</evidence>
<protein>
    <submittedName>
        <fullName evidence="1">Uncharacterized protein</fullName>
    </submittedName>
</protein>
<name>A0ACC8X7Z1_9FIRM</name>
<comment type="caution">
    <text evidence="1">The sequence shown here is derived from an EMBL/GenBank/DDBJ whole genome shotgun (WGS) entry which is preliminary data.</text>
</comment>
<sequence>MLKIKNLSCNYGKNLVLKDINFNLNQGENLCILGSNGCGKTTLIKAISGLLNYSGNIQLFNKEVKNIKPHELGKFIAVLSQNSNVYFSYTIFDTVMLGRYLHISNNIFIKPDKAQVDYVLYCLESVGIADLKDRELSTLSGGQMQKVFLARALAQEPKIIILDEPSNHLDIKSQMELFVFLKEWTKDGEHTVISVLHDISLAVNFFNNGILLKNGEIIFKGNLKNLSSKDLLTTYDFD</sequence>
<dbReference type="EMBL" id="LJHD01000305">
    <property type="protein sequence ID" value="ONI38059.1"/>
    <property type="molecule type" value="Genomic_DNA"/>
</dbReference>
<dbReference type="Proteomes" id="UP000188637">
    <property type="component" value="Unassembled WGS sequence"/>
</dbReference>
<proteinExistence type="predicted"/>
<accession>A0ACC8X7Z1</accession>
<organism evidence="1 2">
    <name type="scientific">Candidatus Epulonipiscium fishelsonii</name>
    <dbReference type="NCBI Taxonomy" id="77094"/>
    <lineage>
        <taxon>Bacteria</taxon>
        <taxon>Bacillati</taxon>
        <taxon>Bacillota</taxon>
        <taxon>Clostridia</taxon>
        <taxon>Lachnospirales</taxon>
        <taxon>Lachnospiraceae</taxon>
        <taxon>Candidatus Epulonipiscium</taxon>
    </lineage>
</organism>
<reference evidence="1" key="1">
    <citation type="submission" date="2016-08" db="EMBL/GenBank/DDBJ databases">
        <authorList>
            <person name="Ngugi D.K."/>
            <person name="Miyake S."/>
            <person name="Stingl U."/>
        </authorList>
    </citation>
    <scope>NUCLEOTIDE SEQUENCE</scope>
    <source>
        <strain evidence="1">SCG-D08WGA-EpuloA1</strain>
    </source>
</reference>
<keyword evidence="2" id="KW-1185">Reference proteome</keyword>
<gene>
    <name evidence="1" type="ORF">AN640_02960</name>
</gene>